<dbReference type="Proteomes" id="UP000317863">
    <property type="component" value="Unassembled WGS sequence"/>
</dbReference>
<dbReference type="AlphaFoldDB" id="A0A544QV44"/>
<evidence type="ECO:0000313" key="4">
    <source>
        <dbReference type="EMBL" id="TQQ84569.1"/>
    </source>
</evidence>
<feature type="compositionally biased region" description="Polar residues" evidence="1">
    <location>
        <begin position="36"/>
        <end position="45"/>
    </location>
</feature>
<feature type="region of interest" description="Disordered" evidence="1">
    <location>
        <begin position="198"/>
        <end position="221"/>
    </location>
</feature>
<feature type="signal peptide" evidence="2">
    <location>
        <begin position="1"/>
        <end position="28"/>
    </location>
</feature>
<gene>
    <name evidence="4" type="ORF">EXD82_06170</name>
</gene>
<feature type="compositionally biased region" description="Basic and acidic residues" evidence="1">
    <location>
        <begin position="46"/>
        <end position="63"/>
    </location>
</feature>
<evidence type="ECO:0000259" key="3">
    <source>
        <dbReference type="SMART" id="SM00909"/>
    </source>
</evidence>
<name>A0A544QV44_9FIRM</name>
<organism evidence="4 5">
    <name type="scientific">Peptacetobacter hominis</name>
    <dbReference type="NCBI Taxonomy" id="2743610"/>
    <lineage>
        <taxon>Bacteria</taxon>
        <taxon>Bacillati</taxon>
        <taxon>Bacillota</taxon>
        <taxon>Clostridia</taxon>
        <taxon>Peptostreptococcales</taxon>
        <taxon>Peptostreptococcaceae</taxon>
        <taxon>Peptacetobacter</taxon>
    </lineage>
</organism>
<dbReference type="Pfam" id="PF10646">
    <property type="entry name" value="Germane"/>
    <property type="match status" value="1"/>
</dbReference>
<feature type="compositionally biased region" description="Acidic residues" evidence="1">
    <location>
        <begin position="202"/>
        <end position="221"/>
    </location>
</feature>
<evidence type="ECO:0000256" key="1">
    <source>
        <dbReference type="SAM" id="MobiDB-lite"/>
    </source>
</evidence>
<accession>A0A544QV44</accession>
<keyword evidence="5" id="KW-1185">Reference proteome</keyword>
<keyword evidence="2" id="KW-0732">Signal</keyword>
<sequence>MSTKEVINMKNKKLLALLAALSLSLSFAGCQKAISEENSSATSQKESVKEDNTNDDKDKTSDKEDADSDDSSEKQEEASIYTYDIDSDKLVENTVKLDKVTPENLFAELQKLDVISKDAKLNSYDISEADGIPTGFLDVSSEFVNSNLGSSAESLMLDAVVKTMIENTDAEQILLTVDGGDYESGHIHLGAGDFLTVKDGDDSSDDATSSDEQSDEADTVE</sequence>
<evidence type="ECO:0000256" key="2">
    <source>
        <dbReference type="SAM" id="SignalP"/>
    </source>
</evidence>
<dbReference type="EMBL" id="SGJB01000009">
    <property type="protein sequence ID" value="TQQ84569.1"/>
    <property type="molecule type" value="Genomic_DNA"/>
</dbReference>
<feature type="domain" description="GerMN" evidence="3">
    <location>
        <begin position="102"/>
        <end position="186"/>
    </location>
</feature>
<feature type="chain" id="PRO_5039730838" description="GerMN domain-containing protein" evidence="2">
    <location>
        <begin position="29"/>
        <end position="221"/>
    </location>
</feature>
<reference evidence="4 5" key="1">
    <citation type="submission" date="2019-02" db="EMBL/GenBank/DDBJ databases">
        <title>Peptostreptococcaceae bacterium ZHW00191 nov., a new bacterium isolated from the human gut.</title>
        <authorList>
            <person name="Zhou H.-W."/>
            <person name="Chen X.-J."/>
        </authorList>
    </citation>
    <scope>NUCLEOTIDE SEQUENCE [LARGE SCALE GENOMIC DNA]</scope>
    <source>
        <strain evidence="4 5">ZHW00191</strain>
    </source>
</reference>
<feature type="region of interest" description="Disordered" evidence="1">
    <location>
        <begin position="36"/>
        <end position="79"/>
    </location>
</feature>
<dbReference type="InterPro" id="IPR019606">
    <property type="entry name" value="GerMN"/>
</dbReference>
<protein>
    <recommendedName>
        <fullName evidence="3">GerMN domain-containing protein</fullName>
    </recommendedName>
</protein>
<comment type="caution">
    <text evidence="4">The sequence shown here is derived from an EMBL/GenBank/DDBJ whole genome shotgun (WGS) entry which is preliminary data.</text>
</comment>
<dbReference type="SMART" id="SM00909">
    <property type="entry name" value="Germane"/>
    <property type="match status" value="1"/>
</dbReference>
<dbReference type="OrthoDB" id="1683231at2"/>
<evidence type="ECO:0000313" key="5">
    <source>
        <dbReference type="Proteomes" id="UP000317863"/>
    </source>
</evidence>
<dbReference type="PROSITE" id="PS51257">
    <property type="entry name" value="PROKAR_LIPOPROTEIN"/>
    <property type="match status" value="1"/>
</dbReference>
<proteinExistence type="predicted"/>